<dbReference type="EMBL" id="CP036263">
    <property type="protein sequence ID" value="QDS96953.1"/>
    <property type="molecule type" value="Genomic_DNA"/>
</dbReference>
<dbReference type="Gene3D" id="3.40.50.150">
    <property type="entry name" value="Vaccinia Virus protein VP39"/>
    <property type="match status" value="1"/>
</dbReference>
<reference evidence="1 2" key="1">
    <citation type="submission" date="2019-02" db="EMBL/GenBank/DDBJ databases">
        <title>Deep-cultivation of Planctomycetes and their phenomic and genomic characterization uncovers novel biology.</title>
        <authorList>
            <person name="Wiegand S."/>
            <person name="Jogler M."/>
            <person name="Boedeker C."/>
            <person name="Pinto D."/>
            <person name="Vollmers J."/>
            <person name="Rivas-Marin E."/>
            <person name="Kohn T."/>
            <person name="Peeters S.H."/>
            <person name="Heuer A."/>
            <person name="Rast P."/>
            <person name="Oberbeckmann S."/>
            <person name="Bunk B."/>
            <person name="Jeske O."/>
            <person name="Meyerdierks A."/>
            <person name="Storesund J.E."/>
            <person name="Kallscheuer N."/>
            <person name="Luecker S."/>
            <person name="Lage O.M."/>
            <person name="Pohl T."/>
            <person name="Merkel B.J."/>
            <person name="Hornburger P."/>
            <person name="Mueller R.-W."/>
            <person name="Bruemmer F."/>
            <person name="Labrenz M."/>
            <person name="Spormann A.M."/>
            <person name="Op den Camp H."/>
            <person name="Overmann J."/>
            <person name="Amann R."/>
            <person name="Jetten M.S.M."/>
            <person name="Mascher T."/>
            <person name="Medema M.H."/>
            <person name="Devos D.P."/>
            <person name="Kaster A.-K."/>
            <person name="Ovreas L."/>
            <person name="Rohde M."/>
            <person name="Galperin M.Y."/>
            <person name="Jogler C."/>
        </authorList>
    </citation>
    <scope>NUCLEOTIDE SEQUENCE [LARGE SCALE GENOMIC DNA]</scope>
    <source>
        <strain evidence="1 2">HG15A2</strain>
    </source>
</reference>
<dbReference type="SUPFAM" id="SSF53335">
    <property type="entry name" value="S-adenosyl-L-methionine-dependent methyltransferases"/>
    <property type="match status" value="1"/>
</dbReference>
<dbReference type="PANTHER" id="PTHR43861">
    <property type="entry name" value="TRANS-ACONITATE 2-METHYLTRANSFERASE-RELATED"/>
    <property type="match status" value="1"/>
</dbReference>
<evidence type="ECO:0000313" key="1">
    <source>
        <dbReference type="EMBL" id="QDS96953.1"/>
    </source>
</evidence>
<dbReference type="GO" id="GO:0032259">
    <property type="term" value="P:methylation"/>
    <property type="evidence" value="ECO:0007669"/>
    <property type="project" value="UniProtKB-KW"/>
</dbReference>
<protein>
    <submittedName>
        <fullName evidence="1">Ubiquinone biosynthesis O-methyltransferase</fullName>
        <ecNumber evidence="1">2.1.1.222</ecNumber>
    </submittedName>
</protein>
<proteinExistence type="predicted"/>
<organism evidence="1 2">
    <name type="scientific">Adhaeretor mobilis</name>
    <dbReference type="NCBI Taxonomy" id="1930276"/>
    <lineage>
        <taxon>Bacteria</taxon>
        <taxon>Pseudomonadati</taxon>
        <taxon>Planctomycetota</taxon>
        <taxon>Planctomycetia</taxon>
        <taxon>Pirellulales</taxon>
        <taxon>Lacipirellulaceae</taxon>
        <taxon>Adhaeretor</taxon>
    </lineage>
</organism>
<name>A0A517MPZ1_9BACT</name>
<sequence>MLSKFKYKMFHTIGRWAIEPILEKDSQKRPPNERSVEYSYALNWVSKMPVENILDVGTGKSAWPHLLTTCGYRVVAMDQVKDYWGSYFNRHYKITVDDITDPAIDHEFDVITCLSVLEHIPNHVAAIAGMKSLLTPGGSIVLSFPYNERRYNPNIYEEASSTYGQDASFVTQVFSREEVNCWCRECDLYVKDQKYFKGFTGEMWTFGERVMPVEEASQDTLHQLTCLVLNAR</sequence>
<keyword evidence="1" id="KW-0808">Transferase</keyword>
<keyword evidence="1" id="KW-0489">Methyltransferase</keyword>
<dbReference type="InterPro" id="IPR029063">
    <property type="entry name" value="SAM-dependent_MTases_sf"/>
</dbReference>
<dbReference type="Pfam" id="PF13489">
    <property type="entry name" value="Methyltransf_23"/>
    <property type="match status" value="1"/>
</dbReference>
<dbReference type="OrthoDB" id="212394at2"/>
<gene>
    <name evidence="1" type="primary">ubiG_1</name>
    <name evidence="1" type="ORF">HG15A2_02120</name>
</gene>
<keyword evidence="2" id="KW-1185">Reference proteome</keyword>
<keyword evidence="1" id="KW-0830">Ubiquinone</keyword>
<dbReference type="KEGG" id="amob:HG15A2_02120"/>
<accession>A0A517MPZ1</accession>
<evidence type="ECO:0000313" key="2">
    <source>
        <dbReference type="Proteomes" id="UP000319852"/>
    </source>
</evidence>
<dbReference type="AlphaFoldDB" id="A0A517MPZ1"/>
<dbReference type="Proteomes" id="UP000319852">
    <property type="component" value="Chromosome"/>
</dbReference>
<dbReference type="EC" id="2.1.1.222" evidence="1"/>
<dbReference type="GO" id="GO:0102208">
    <property type="term" value="F:2-polyprenyl-6-hydroxyphenol methylase activity"/>
    <property type="evidence" value="ECO:0007669"/>
    <property type="project" value="UniProtKB-EC"/>
</dbReference>